<dbReference type="AlphaFoldDB" id="A0AAD5KMQ8"/>
<dbReference type="Proteomes" id="UP000820818">
    <property type="component" value="Linkage Group LG7"/>
</dbReference>
<feature type="compositionally biased region" description="Polar residues" evidence="1">
    <location>
        <begin position="98"/>
        <end position="114"/>
    </location>
</feature>
<evidence type="ECO:0000256" key="1">
    <source>
        <dbReference type="SAM" id="MobiDB-lite"/>
    </source>
</evidence>
<feature type="region of interest" description="Disordered" evidence="1">
    <location>
        <begin position="98"/>
        <end position="166"/>
    </location>
</feature>
<protein>
    <submittedName>
        <fullName evidence="2">Uncharacterized protein</fullName>
    </submittedName>
</protein>
<proteinExistence type="predicted"/>
<name>A0AAD5KMQ8_9CRUS</name>
<reference evidence="2 3" key="1">
    <citation type="submission" date="2022-05" db="EMBL/GenBank/DDBJ databases">
        <title>A multi-omics perspective on studying reproductive biology in Daphnia sinensis.</title>
        <authorList>
            <person name="Jia J."/>
        </authorList>
    </citation>
    <scope>NUCLEOTIDE SEQUENCE [LARGE SCALE GENOMIC DNA]</scope>
    <source>
        <strain evidence="2 3">WSL</strain>
    </source>
</reference>
<accession>A0AAD5KMQ8</accession>
<sequence>MSTKGKKKVNRDVNEEDVFQVGRIKEYWVDDYSNVDVKANKKEKIGEQKIFYVLCTKQTTENGEINVYSAIPKQWISSNFTCLLYPPNGAKNAASVEITTRQTEKPISQRTKGSLKSLHFPPSIKRRKTASVGDSPDDFDAQDDPAGNNSDSESPSVQNSARKSESLSLIVASDSETDDDAVGETKNLEAEQCTEPLSVEAQNVSARAEGSACGNSLSTPAGDTIADLDLPVSTVVSPIINSDDFMKALESIVERVVHRQLQPFRQLVLKEFAKIHRRLDQVHQPNAIENATKHLVYHAQQFQQQFNTLPCNTLEEVEALNTVTASCVKRNWQSLR</sequence>
<comment type="caution">
    <text evidence="2">The sequence shown here is derived from an EMBL/GenBank/DDBJ whole genome shotgun (WGS) entry which is preliminary data.</text>
</comment>
<evidence type="ECO:0000313" key="2">
    <source>
        <dbReference type="EMBL" id="KAI9556032.1"/>
    </source>
</evidence>
<evidence type="ECO:0000313" key="3">
    <source>
        <dbReference type="Proteomes" id="UP000820818"/>
    </source>
</evidence>
<keyword evidence="3" id="KW-1185">Reference proteome</keyword>
<gene>
    <name evidence="2" type="ORF">GHT06_018599</name>
</gene>
<dbReference type="EMBL" id="WJBH02000007">
    <property type="protein sequence ID" value="KAI9556032.1"/>
    <property type="molecule type" value="Genomic_DNA"/>
</dbReference>
<organism evidence="2 3">
    <name type="scientific">Daphnia sinensis</name>
    <dbReference type="NCBI Taxonomy" id="1820382"/>
    <lineage>
        <taxon>Eukaryota</taxon>
        <taxon>Metazoa</taxon>
        <taxon>Ecdysozoa</taxon>
        <taxon>Arthropoda</taxon>
        <taxon>Crustacea</taxon>
        <taxon>Branchiopoda</taxon>
        <taxon>Diplostraca</taxon>
        <taxon>Cladocera</taxon>
        <taxon>Anomopoda</taxon>
        <taxon>Daphniidae</taxon>
        <taxon>Daphnia</taxon>
        <taxon>Daphnia similis group</taxon>
    </lineage>
</organism>
<feature type="compositionally biased region" description="Polar residues" evidence="1">
    <location>
        <begin position="147"/>
        <end position="161"/>
    </location>
</feature>